<proteinExistence type="evidence at transcript level"/>
<evidence type="ECO:0000256" key="1">
    <source>
        <dbReference type="ARBA" id="ARBA00022969"/>
    </source>
</evidence>
<evidence type="ECO:0000256" key="2">
    <source>
        <dbReference type="HAMAP-Rule" id="MF_00669"/>
    </source>
</evidence>
<accession>A0AAJ1T1H0</accession>
<organism evidence="3 4">
    <name type="scientific">Oikeobacillus pervagus</name>
    <dbReference type="NCBI Taxonomy" id="1325931"/>
    <lineage>
        <taxon>Bacteria</taxon>
        <taxon>Bacillati</taxon>
        <taxon>Bacillota</taxon>
        <taxon>Bacilli</taxon>
        <taxon>Bacillales</taxon>
        <taxon>Bacillaceae</taxon>
        <taxon>Oikeobacillus</taxon>
    </lineage>
</organism>
<evidence type="ECO:0000313" key="4">
    <source>
        <dbReference type="Proteomes" id="UP001237207"/>
    </source>
</evidence>
<gene>
    <name evidence="2" type="primary">sspI</name>
    <name evidence="3" type="ORF">J2S13_001874</name>
</gene>
<dbReference type="RefSeq" id="WP_307257463.1">
    <property type="nucleotide sequence ID" value="NZ_JAUSUC010000020.1"/>
</dbReference>
<dbReference type="GO" id="GO:0030436">
    <property type="term" value="P:asexual sporulation"/>
    <property type="evidence" value="ECO:0007669"/>
    <property type="project" value="UniProtKB-UniRule"/>
</dbReference>
<dbReference type="Proteomes" id="UP001237207">
    <property type="component" value="Unassembled WGS sequence"/>
</dbReference>
<dbReference type="Pfam" id="PF14098">
    <property type="entry name" value="SSPI"/>
    <property type="match status" value="1"/>
</dbReference>
<reference evidence="3" key="1">
    <citation type="submission" date="2023-07" db="EMBL/GenBank/DDBJ databases">
        <title>Genomic Encyclopedia of Type Strains, Phase IV (KMG-IV): sequencing the most valuable type-strain genomes for metagenomic binning, comparative biology and taxonomic classification.</title>
        <authorList>
            <person name="Goeker M."/>
        </authorList>
    </citation>
    <scope>NUCLEOTIDE SEQUENCE</scope>
    <source>
        <strain evidence="3">DSM 23947</strain>
    </source>
</reference>
<name>A0AAJ1T1H0_9BACI</name>
<sequence>MNFNLRGAVLHNVTGHSQSQLQDTIVDAIQSGEEKMLPGLGVLFEVFWKNADSKEQQVMLQTLEEGLRR</sequence>
<protein>
    <recommendedName>
        <fullName evidence="2">Small, acid-soluble spore protein I</fullName>
        <shortName evidence="2">SASP I</shortName>
    </recommendedName>
</protein>
<dbReference type="HAMAP" id="MF_00669">
    <property type="entry name" value="SspI"/>
    <property type="match status" value="1"/>
</dbReference>
<dbReference type="AlphaFoldDB" id="A0AAJ1T1H0"/>
<keyword evidence="1 2" id="KW-0749">Sporulation</keyword>
<dbReference type="InterPro" id="IPR017525">
    <property type="entry name" value="SspI"/>
</dbReference>
<comment type="caution">
    <text evidence="3">The sequence shown here is derived from an EMBL/GenBank/DDBJ whole genome shotgun (WGS) entry which is preliminary data.</text>
</comment>
<comment type="subcellular location">
    <subcellularLocation>
        <location evidence="2">Spore core</location>
    </subcellularLocation>
</comment>
<dbReference type="GO" id="GO:0030435">
    <property type="term" value="P:sporulation resulting in formation of a cellular spore"/>
    <property type="evidence" value="ECO:0007669"/>
    <property type="project" value="UniProtKB-KW"/>
</dbReference>
<comment type="similarity">
    <text evidence="2">Belongs to the SspI family.</text>
</comment>
<dbReference type="NCBIfam" id="TIGR03092">
    <property type="entry name" value="SASP_sspI"/>
    <property type="match status" value="1"/>
</dbReference>
<evidence type="ECO:0000313" key="3">
    <source>
        <dbReference type="EMBL" id="MDQ0215457.1"/>
    </source>
</evidence>
<comment type="induction">
    <text evidence="2">Expressed only in the forespore compartment of sporulating cells.</text>
</comment>
<keyword evidence="4" id="KW-1185">Reference proteome</keyword>
<dbReference type="EMBL" id="JAUSUC010000020">
    <property type="protein sequence ID" value="MDQ0215457.1"/>
    <property type="molecule type" value="Genomic_DNA"/>
</dbReference>